<dbReference type="InterPro" id="IPR002048">
    <property type="entry name" value="EF_hand_dom"/>
</dbReference>
<feature type="domain" description="EF-hand" evidence="4">
    <location>
        <begin position="1912"/>
        <end position="1947"/>
    </location>
</feature>
<evidence type="ECO:0000256" key="1">
    <source>
        <dbReference type="ARBA" id="ARBA00022737"/>
    </source>
</evidence>
<dbReference type="SUPFAM" id="SSF47473">
    <property type="entry name" value="EF-hand"/>
    <property type="match status" value="3"/>
</dbReference>
<keyword evidence="1" id="KW-0677">Repeat</keyword>
<dbReference type="InterPro" id="IPR058686">
    <property type="entry name" value="Ig_NPHP4_3rd"/>
</dbReference>
<dbReference type="SMART" id="SM00054">
    <property type="entry name" value="EFh"/>
    <property type="match status" value="9"/>
</dbReference>
<dbReference type="InterPro" id="IPR058685">
    <property type="entry name" value="Ig_NPHP4_4th"/>
</dbReference>
<dbReference type="Pfam" id="PF13833">
    <property type="entry name" value="EF-hand_8"/>
    <property type="match status" value="1"/>
</dbReference>
<evidence type="ECO:0000313" key="6">
    <source>
        <dbReference type="Proteomes" id="UP001162640"/>
    </source>
</evidence>
<reference evidence="6" key="1">
    <citation type="journal article" date="2023" name="Commun. Biol.">
        <title>Genome analysis of Parmales, the sister group of diatoms, reveals the evolutionary specialization of diatoms from phago-mixotrophs to photoautotrophs.</title>
        <authorList>
            <person name="Ban H."/>
            <person name="Sato S."/>
            <person name="Yoshikawa S."/>
            <person name="Yamada K."/>
            <person name="Nakamura Y."/>
            <person name="Ichinomiya M."/>
            <person name="Sato N."/>
            <person name="Blanc-Mathieu R."/>
            <person name="Endo H."/>
            <person name="Kuwata A."/>
            <person name="Ogata H."/>
        </authorList>
    </citation>
    <scope>NUCLEOTIDE SEQUENCE [LARGE SCALE GENOMIC DNA]</scope>
</reference>
<feature type="compositionally biased region" description="Basic and acidic residues" evidence="3">
    <location>
        <begin position="592"/>
        <end position="604"/>
    </location>
</feature>
<dbReference type="Gene3D" id="1.10.238.10">
    <property type="entry name" value="EF-hand"/>
    <property type="match status" value="5"/>
</dbReference>
<organism evidence="5 6">
    <name type="scientific">Triparma laevis f. inornata</name>
    <dbReference type="NCBI Taxonomy" id="1714386"/>
    <lineage>
        <taxon>Eukaryota</taxon>
        <taxon>Sar</taxon>
        <taxon>Stramenopiles</taxon>
        <taxon>Ochrophyta</taxon>
        <taxon>Bolidophyceae</taxon>
        <taxon>Parmales</taxon>
        <taxon>Triparmaceae</taxon>
        <taxon>Triparma</taxon>
    </lineage>
</organism>
<feature type="compositionally biased region" description="Basic residues" evidence="3">
    <location>
        <begin position="706"/>
        <end position="725"/>
    </location>
</feature>
<keyword evidence="2" id="KW-0106">Calcium</keyword>
<feature type="compositionally biased region" description="Acidic residues" evidence="3">
    <location>
        <begin position="641"/>
        <end position="655"/>
    </location>
</feature>
<dbReference type="Pfam" id="PF13499">
    <property type="entry name" value="EF-hand_7"/>
    <property type="match status" value="4"/>
</dbReference>
<feature type="compositionally biased region" description="Acidic residues" evidence="3">
    <location>
        <begin position="13"/>
        <end position="49"/>
    </location>
</feature>
<feature type="region of interest" description="Disordered" evidence="3">
    <location>
        <begin position="1855"/>
        <end position="1898"/>
    </location>
</feature>
<feature type="domain" description="EF-hand" evidence="4">
    <location>
        <begin position="1306"/>
        <end position="1341"/>
    </location>
</feature>
<evidence type="ECO:0000259" key="4">
    <source>
        <dbReference type="PROSITE" id="PS50222"/>
    </source>
</evidence>
<dbReference type="InterPro" id="IPR058765">
    <property type="entry name" value="NPHP4_C2-like"/>
</dbReference>
<evidence type="ECO:0000313" key="5">
    <source>
        <dbReference type="EMBL" id="GMH79366.1"/>
    </source>
</evidence>
<dbReference type="InterPro" id="IPR018247">
    <property type="entry name" value="EF_Hand_1_Ca_BS"/>
</dbReference>
<feature type="domain" description="EF-hand" evidence="4">
    <location>
        <begin position="1179"/>
        <end position="1214"/>
    </location>
</feature>
<feature type="domain" description="EF-hand" evidence="4">
    <location>
        <begin position="1396"/>
        <end position="1431"/>
    </location>
</feature>
<dbReference type="PROSITE" id="PS50222">
    <property type="entry name" value="EF_HAND_2"/>
    <property type="match status" value="9"/>
</dbReference>
<dbReference type="EMBL" id="BLQM01000264">
    <property type="protein sequence ID" value="GMH79366.1"/>
    <property type="molecule type" value="Genomic_DNA"/>
</dbReference>
<feature type="region of interest" description="Disordered" evidence="3">
    <location>
        <begin position="592"/>
        <end position="689"/>
    </location>
</feature>
<feature type="domain" description="EF-hand" evidence="4">
    <location>
        <begin position="1484"/>
        <end position="1519"/>
    </location>
</feature>
<evidence type="ECO:0000256" key="3">
    <source>
        <dbReference type="SAM" id="MobiDB-lite"/>
    </source>
</evidence>
<evidence type="ECO:0000256" key="2">
    <source>
        <dbReference type="ARBA" id="ARBA00022837"/>
    </source>
</evidence>
<dbReference type="InterPro" id="IPR058688">
    <property type="entry name" value="Ig_NPHP4_2nd"/>
</dbReference>
<sequence>MAKKSKKSKQESDSEDEVSSEAPTSDEELTESEEEGEEDSEEEQSSDDDQPARGNGAPAKKKISQLAFAIGKDIQNPKGKKKEMNRLRQFLGFSGRSVILTLDDLPAEAAPQTHKKPTAFVLNLRSIESWPVPTALRQRLDQHPNHSLKYSVSMSFYHSVSKRFFGSTWMGYKQSPPKKSDVLLVNELVYWQSSIADPNCFAIIELVATEVDTNSDVIVGQYGCGWAMMQPFGDAGIRDISTESKLGEEGFHPLKVYSGTPRKLRFLTKEDYYRLDEIALSACRIRFKINTHERLMKVVRSSKLFAENELIGASDPVGGLDIGKIKFPDERGIIKGPILGGEASGSKKNWQMTPSLRPSLAPTFNLTLKNISITIPDRDDFERNLLNSLNSNVPDEEVYKEESNMFGRKKMMKQTVSENTKAKAKILQRRVKIGLHNGRALLSGTQWVEVEVEESDNDDDVLVDFARKQVIKDYPKNNLTAVVVLLEYIIRPAISSVKSHAETGRKGKDSTAENFVVVVGSQVYVPYDGQRLRLRNGVKNRGKDTNDVNLPFFNDQRCRLFSNDHIYNPNEELENEEDGVKSVSFELICKDKKQKEQRDETPLRDEDESEDEADEDPESDAETWISDAESVASTKFSSSSSEEEESVESEEEEEDQPSKKKKKKKKKKKPKKKKKKTFDDDDSDLESSIVSGDSFSNFLVLRTGANRRSHQSFRPKKSSKKGKHRYSADDAALTSIKEEEWEGWRHGIKVPKDRKNISGAALTAPIHFNDNGGYDSHHHQPSYVRTGDYESTAMAPGHSAPLSNAMTRAARTRLGRHGFFEKVLENYTDVNEVDEGTYSVDKELEDDKLRHEITLQFAAFSAVEKTSPLPTSLYFTFQFYDAAPTRTERLVLRSSSRSDENDHTVARVLCREKPGKRDSEYKPSRTLKFTFDLSMMTVSEAKGFAGYLKTKTLYVDVWDGDALMHVGTMAINLKKMMRQGKSTSKLARVFDVVAPRGLSEEGGALGVRPGAIGGGAVVGKVQVLLANYGEHGKGGDAPGEGVEAEVTTETGGHSGDLNWRSNILSKSLSAVSTRPNTPGGRAKHKVRARPLSESNKDLKKMIKSFGVADGDLGKGRLDRGGEDNETISYEELMNLCKRFRSSQKGRIDYKQSGLLELLDVPDVARLEKRLVRLLTLAEDRGTSLEEAFNFLDSDNDKEMTAQDLEDGLKSLKAFEGMRRDEITILVSRFPRNTNGMVSLTEFITFVRERQPKSPEEDKLRKILKKAEAMGKSVEDIFGFFDKDGTGEITLAEFRDGLSQLGSFSKLSNKEFKSLAKKFDNDGDGKVSLFEFMTFMGKQYDPVDSATKKLKAILLKAEEMGTSLSKAFAQFDSDGSGEITMAEFTEGLSSLGVFSDLNKNQVAEVLKDFDKDNTGTVSLTEFMRFVGRDYVADIESKLRKILAKAVDMGSTIEACFSHFDTDGHGKINAADMQSGMKSLGQFEQVGASEAQELIRRFDDDGDGCITESEFISAFGSKAATSGNEKKVTKVEKKVVDLFVKAEAAGATLSSLFSALGDQKPEMTHDEFCSALRKLGSGFEGITADELTDLCEGFDSDKSGAIDLKEFKTFIRSKQSEIKLAKEKDNFAAEESLEVAEDSICAIYGMCLAFSGGQKLSDFANGRESISYAAWFKALGDMLSAPDFLSHLNEEFQTAPFQNILRKDFRDLVAQNDGELSVDMFETWFEARSKGARNLDKQVKNEVVMLARAIIANSLELQERDSVSLEHALQAMSGSDVRLRGKGISKLFGIYAKKNVGGLPTSKLIKMLVKLATDCKIKATEGELKSLVKRMEGRHGYSHDVDVVAFFDWMCNGAKAGEEEGKEEEDEDDEDESSNNKENSEDKEGESQYTFSSDPEIRDAEKKIRRASRKIVSRGEVDLTDLFSRYDGDGGGTIVRSDFIQVLMELGLSLLDSGSSGAVEDDDLRKKQMATLAAYKGGSGKRAAKLRQKRPQLFNQRSDGGADAFNNEREALNLIKWYRDGQKKTIVRDLLTQSLTTKWTLNPRFGHSLFFEYELRNPFGQEERFSIVFEDKELRLVTDSEEWMYLRRRVPVAVGKVGEWPVEHDMFDGDGGNNSFQISLQPHETVSIPFTLLSIDHTLKGDEGGERLSVVNFVSSSYGHTTSVLELKIKPKAMIVDRSFRFFQAEGEILKRTIQLLGEPSSLDYHDYESENVGTHKYVHCVELTSNRVVVDWRGSAQPGSPQEVLIKYRVGKFPSLGEFYVLVYDDHYQGIVHECWHIVVQSRLRLDVHAAVGQATPSELVIQGDKFARSVQLYSSSPAETEFDPGRIFQLVPGAFNRAAVRFKMRSSGVNKVHVHMVDCDTKELVCAWLVTVNSSLPVITKVYDVSLPVGVPVSKKLSFSNQWDKQRRYKILSSDENVMRPRNETVDIGPRGVGFIRLQFTPIEIVGTTEVIAFVNSEDDQNEEAFLLKLHVQG</sequence>
<feature type="compositionally biased region" description="Acidic residues" evidence="3">
    <location>
        <begin position="605"/>
        <end position="621"/>
    </location>
</feature>
<dbReference type="PROSITE" id="PS00018">
    <property type="entry name" value="EF_HAND_1"/>
    <property type="match status" value="7"/>
</dbReference>
<dbReference type="InterPro" id="IPR011992">
    <property type="entry name" value="EF-hand-dom_pair"/>
</dbReference>
<feature type="domain" description="EF-hand" evidence="4">
    <location>
        <begin position="1358"/>
        <end position="1393"/>
    </location>
</feature>
<dbReference type="PANTHER" id="PTHR31043:SF3">
    <property type="entry name" value="NEPHROCYSTIN-4"/>
    <property type="match status" value="1"/>
</dbReference>
<dbReference type="Pfam" id="PF26015">
    <property type="entry name" value="Ig_NPH4_3rd"/>
    <property type="match status" value="1"/>
</dbReference>
<dbReference type="Pfam" id="PF26186">
    <property type="entry name" value="NPHP4_C2_3rd"/>
    <property type="match status" value="1"/>
</dbReference>
<feature type="region of interest" description="Disordered" evidence="3">
    <location>
        <begin position="1070"/>
        <end position="1091"/>
    </location>
</feature>
<dbReference type="GO" id="GO:0097730">
    <property type="term" value="C:non-motile cilium"/>
    <property type="evidence" value="ECO:0007669"/>
    <property type="project" value="InterPro"/>
</dbReference>
<dbReference type="Proteomes" id="UP001162640">
    <property type="component" value="Unassembled WGS sequence"/>
</dbReference>
<feature type="domain" description="EF-hand" evidence="4">
    <location>
        <begin position="1580"/>
        <end position="1615"/>
    </location>
</feature>
<dbReference type="InterPro" id="IPR058687">
    <property type="entry name" value="Ig_NPHP4_1st"/>
</dbReference>
<feature type="compositionally biased region" description="Basic and acidic residues" evidence="3">
    <location>
        <begin position="1872"/>
        <end position="1884"/>
    </location>
</feature>
<feature type="compositionally biased region" description="Basic residues" evidence="3">
    <location>
        <begin position="659"/>
        <end position="676"/>
    </location>
</feature>
<feature type="domain" description="EF-hand" evidence="4">
    <location>
        <begin position="1268"/>
        <end position="1303"/>
    </location>
</feature>
<dbReference type="Pfam" id="PF26189">
    <property type="entry name" value="Ig_NPHP4_2nd"/>
    <property type="match status" value="1"/>
</dbReference>
<dbReference type="PANTHER" id="PTHR31043">
    <property type="entry name" value="NEPHROCYSTIN-4"/>
    <property type="match status" value="1"/>
</dbReference>
<name>A0A9W7AZG4_9STRA</name>
<dbReference type="GO" id="GO:0005856">
    <property type="term" value="C:cytoskeleton"/>
    <property type="evidence" value="ECO:0007669"/>
    <property type="project" value="InterPro"/>
</dbReference>
<protein>
    <recommendedName>
        <fullName evidence="4">EF-hand domain-containing protein</fullName>
    </recommendedName>
</protein>
<dbReference type="FunFam" id="1.10.238.10:FF:000003">
    <property type="entry name" value="Calmodulin A"/>
    <property type="match status" value="2"/>
</dbReference>
<feature type="domain" description="EF-hand" evidence="4">
    <location>
        <begin position="1446"/>
        <end position="1481"/>
    </location>
</feature>
<comment type="caution">
    <text evidence="5">The sequence shown here is derived from an EMBL/GenBank/DDBJ whole genome shotgun (WGS) entry which is preliminary data.</text>
</comment>
<feature type="region of interest" description="Disordered" evidence="3">
    <location>
        <begin position="706"/>
        <end position="729"/>
    </location>
</feature>
<gene>
    <name evidence="5" type="ORF">TL16_g08120</name>
</gene>
<feature type="compositionally biased region" description="Acidic residues" evidence="3">
    <location>
        <begin position="1858"/>
        <end position="1871"/>
    </location>
</feature>
<dbReference type="CDD" id="cd00051">
    <property type="entry name" value="EFh"/>
    <property type="match status" value="1"/>
</dbReference>
<dbReference type="Pfam" id="PF26187">
    <property type="entry name" value="Ig_NPHP4_4th"/>
    <property type="match status" value="1"/>
</dbReference>
<proteinExistence type="predicted"/>
<dbReference type="GO" id="GO:0005509">
    <property type="term" value="F:calcium ion binding"/>
    <property type="evidence" value="ECO:0007669"/>
    <property type="project" value="InterPro"/>
</dbReference>
<dbReference type="Pfam" id="PF26190">
    <property type="entry name" value="Ig_NPHP4_1st"/>
    <property type="match status" value="1"/>
</dbReference>
<feature type="compositionally biased region" description="Low complexity" evidence="3">
    <location>
        <begin position="628"/>
        <end position="640"/>
    </location>
</feature>
<dbReference type="GO" id="GO:0090090">
    <property type="term" value="P:negative regulation of canonical Wnt signaling pathway"/>
    <property type="evidence" value="ECO:0007669"/>
    <property type="project" value="InterPro"/>
</dbReference>
<accession>A0A9W7AZG4</accession>
<feature type="region of interest" description="Disordered" evidence="3">
    <location>
        <begin position="1"/>
        <end position="61"/>
    </location>
</feature>
<dbReference type="InterPro" id="IPR029775">
    <property type="entry name" value="NPHP4"/>
</dbReference>